<feature type="transmembrane region" description="Helical" evidence="7">
    <location>
        <begin position="48"/>
        <end position="70"/>
    </location>
</feature>
<dbReference type="InterPro" id="IPR050366">
    <property type="entry name" value="BP-dependent_transpt_permease"/>
</dbReference>
<dbReference type="InterPro" id="IPR035906">
    <property type="entry name" value="MetI-like_sf"/>
</dbReference>
<gene>
    <name evidence="9" type="ORF">D3272_07975</name>
</gene>
<dbReference type="CDD" id="cd06261">
    <property type="entry name" value="TM_PBP2"/>
    <property type="match status" value="1"/>
</dbReference>
<accession>A0A4Q2RHL5</accession>
<comment type="subcellular location">
    <subcellularLocation>
        <location evidence="1 7">Cell membrane</location>
        <topology evidence="1 7">Multi-pass membrane protein</topology>
    </subcellularLocation>
</comment>
<feature type="transmembrane region" description="Helical" evidence="7">
    <location>
        <begin position="111"/>
        <end position="133"/>
    </location>
</feature>
<dbReference type="PROSITE" id="PS50928">
    <property type="entry name" value="ABC_TM1"/>
    <property type="match status" value="1"/>
</dbReference>
<name>A0A4Q2RHL5_9HYPH</name>
<evidence type="ECO:0000313" key="10">
    <source>
        <dbReference type="Proteomes" id="UP000289411"/>
    </source>
</evidence>
<reference evidence="9 10" key="1">
    <citation type="submission" date="2018-09" db="EMBL/GenBank/DDBJ databases">
        <authorList>
            <person name="Grouzdev D.S."/>
            <person name="Krutkina M.S."/>
        </authorList>
    </citation>
    <scope>NUCLEOTIDE SEQUENCE [LARGE SCALE GENOMIC DNA]</scope>
    <source>
        <strain evidence="9 10">RmlP001</strain>
    </source>
</reference>
<feature type="transmembrane region" description="Helical" evidence="7">
    <location>
        <begin position="145"/>
        <end position="168"/>
    </location>
</feature>
<dbReference type="GO" id="GO:0005886">
    <property type="term" value="C:plasma membrane"/>
    <property type="evidence" value="ECO:0007669"/>
    <property type="project" value="UniProtKB-SubCell"/>
</dbReference>
<keyword evidence="6 7" id="KW-0472">Membrane</keyword>
<dbReference type="EMBL" id="QYBC01000005">
    <property type="protein sequence ID" value="RYB06158.1"/>
    <property type="molecule type" value="Genomic_DNA"/>
</dbReference>
<dbReference type="Pfam" id="PF12911">
    <property type="entry name" value="OppC_N"/>
    <property type="match status" value="1"/>
</dbReference>
<dbReference type="AlphaFoldDB" id="A0A4Q2RHL5"/>
<dbReference type="Gene3D" id="1.10.3720.10">
    <property type="entry name" value="MetI-like"/>
    <property type="match status" value="1"/>
</dbReference>
<evidence type="ECO:0000256" key="5">
    <source>
        <dbReference type="ARBA" id="ARBA00022989"/>
    </source>
</evidence>
<dbReference type="OrthoDB" id="9766870at2"/>
<proteinExistence type="inferred from homology"/>
<evidence type="ECO:0000256" key="3">
    <source>
        <dbReference type="ARBA" id="ARBA00022475"/>
    </source>
</evidence>
<dbReference type="InterPro" id="IPR025966">
    <property type="entry name" value="OppC_N"/>
</dbReference>
<evidence type="ECO:0000256" key="7">
    <source>
        <dbReference type="RuleBase" id="RU363032"/>
    </source>
</evidence>
<keyword evidence="3" id="KW-1003">Cell membrane</keyword>
<feature type="transmembrane region" description="Helical" evidence="7">
    <location>
        <begin position="175"/>
        <end position="196"/>
    </location>
</feature>
<protein>
    <submittedName>
        <fullName evidence="9">ABC transporter permease</fullName>
    </submittedName>
</protein>
<dbReference type="GO" id="GO:0055085">
    <property type="term" value="P:transmembrane transport"/>
    <property type="evidence" value="ECO:0007669"/>
    <property type="project" value="InterPro"/>
</dbReference>
<dbReference type="SUPFAM" id="SSF161098">
    <property type="entry name" value="MetI-like"/>
    <property type="match status" value="1"/>
</dbReference>
<keyword evidence="4 7" id="KW-0812">Transmembrane</keyword>
<comment type="similarity">
    <text evidence="7">Belongs to the binding-protein-dependent transport system permease family.</text>
</comment>
<comment type="caution">
    <text evidence="9">The sequence shown here is derived from an EMBL/GenBank/DDBJ whole genome shotgun (WGS) entry which is preliminary data.</text>
</comment>
<dbReference type="Proteomes" id="UP000289411">
    <property type="component" value="Unassembled WGS sequence"/>
</dbReference>
<evidence type="ECO:0000313" key="9">
    <source>
        <dbReference type="EMBL" id="RYB06158.1"/>
    </source>
</evidence>
<evidence type="ECO:0000259" key="8">
    <source>
        <dbReference type="PROSITE" id="PS50928"/>
    </source>
</evidence>
<sequence>MGSPLVAEGTAALVAAAPALAAAVPDAAPARRRSGPHEVWHRFSRHRLALVSVVVLAMLVLGVLLGPLLWPIAIDDIDFSAMLQGPSAAHPFGTDDLGQDILARMISGGRISLAVGVSAMLVATVVGLTVGSLAGMSRGALGPVLMWVTDLFLALPQLPLLLLLIYLFRDTLKRIFGVEGGVFVMIVLVIGGLGWMPVARLVRAQFLSLREKEFVEAARSQGATTFHLVLHHILPNALGPVIVAGTIEVSSAIIAESTLSFLGLGFPPDIPTWGRILFDAKDHLDVAPHWALFPGAAIFLTVLSINFIGDGLRDALDARRVV</sequence>
<evidence type="ECO:0000256" key="2">
    <source>
        <dbReference type="ARBA" id="ARBA00022448"/>
    </source>
</evidence>
<feature type="transmembrane region" description="Helical" evidence="7">
    <location>
        <begin position="290"/>
        <end position="309"/>
    </location>
</feature>
<organism evidence="9 10">
    <name type="scientific">Lichenibacterium ramalinae</name>
    <dbReference type="NCBI Taxonomy" id="2316527"/>
    <lineage>
        <taxon>Bacteria</taxon>
        <taxon>Pseudomonadati</taxon>
        <taxon>Pseudomonadota</taxon>
        <taxon>Alphaproteobacteria</taxon>
        <taxon>Hyphomicrobiales</taxon>
        <taxon>Lichenihabitantaceae</taxon>
        <taxon>Lichenibacterium</taxon>
    </lineage>
</organism>
<dbReference type="RefSeq" id="WP_129218669.1">
    <property type="nucleotide sequence ID" value="NZ_QYBC01000005.1"/>
</dbReference>
<keyword evidence="2 7" id="KW-0813">Transport</keyword>
<evidence type="ECO:0000256" key="6">
    <source>
        <dbReference type="ARBA" id="ARBA00023136"/>
    </source>
</evidence>
<evidence type="ECO:0000256" key="4">
    <source>
        <dbReference type="ARBA" id="ARBA00022692"/>
    </source>
</evidence>
<keyword evidence="10" id="KW-1185">Reference proteome</keyword>
<dbReference type="PANTHER" id="PTHR43386">
    <property type="entry name" value="OLIGOPEPTIDE TRANSPORT SYSTEM PERMEASE PROTEIN APPC"/>
    <property type="match status" value="1"/>
</dbReference>
<keyword evidence="5 7" id="KW-1133">Transmembrane helix</keyword>
<evidence type="ECO:0000256" key="1">
    <source>
        <dbReference type="ARBA" id="ARBA00004651"/>
    </source>
</evidence>
<feature type="domain" description="ABC transmembrane type-1" evidence="8">
    <location>
        <begin position="109"/>
        <end position="309"/>
    </location>
</feature>
<dbReference type="InterPro" id="IPR000515">
    <property type="entry name" value="MetI-like"/>
</dbReference>
<dbReference type="Pfam" id="PF00528">
    <property type="entry name" value="BPD_transp_1"/>
    <property type="match status" value="1"/>
</dbReference>
<reference evidence="9 10" key="2">
    <citation type="submission" date="2019-02" db="EMBL/GenBank/DDBJ databases">
        <title>'Lichenibacterium ramalinii' gen. nov. sp. nov., 'Lichenibacterium minor' gen. nov. sp. nov.</title>
        <authorList>
            <person name="Pankratov T."/>
        </authorList>
    </citation>
    <scope>NUCLEOTIDE SEQUENCE [LARGE SCALE GENOMIC DNA]</scope>
    <source>
        <strain evidence="9 10">RmlP001</strain>
    </source>
</reference>
<dbReference type="PANTHER" id="PTHR43386:SF23">
    <property type="entry name" value="ABC TRANSPORTER"/>
    <property type="match status" value="1"/>
</dbReference>